<accession>A0A2W1LVC7</accession>
<keyword evidence="1" id="KW-0472">Membrane</keyword>
<keyword evidence="3" id="KW-1185">Reference proteome</keyword>
<protein>
    <recommendedName>
        <fullName evidence="4">DUF1700 domain-containing protein</fullName>
    </recommendedName>
</protein>
<keyword evidence="1" id="KW-1133">Transmembrane helix</keyword>
<gene>
    <name evidence="2" type="ORF">DNH61_13055</name>
</gene>
<proteinExistence type="predicted"/>
<evidence type="ECO:0000256" key="1">
    <source>
        <dbReference type="SAM" id="Phobius"/>
    </source>
</evidence>
<evidence type="ECO:0000313" key="3">
    <source>
        <dbReference type="Proteomes" id="UP000249522"/>
    </source>
</evidence>
<dbReference type="RefSeq" id="WP_111147087.1">
    <property type="nucleotide sequence ID" value="NZ_QKRB01000044.1"/>
</dbReference>
<reference evidence="2 3" key="1">
    <citation type="submission" date="2018-06" db="EMBL/GenBank/DDBJ databases">
        <title>Paenibacillus imtechensis sp. nov.</title>
        <authorList>
            <person name="Pinnaka A.K."/>
            <person name="Singh H."/>
            <person name="Kaur M."/>
        </authorList>
    </citation>
    <scope>NUCLEOTIDE SEQUENCE [LARGE SCALE GENOMIC DNA]</scope>
    <source>
        <strain evidence="2 3">SMB1</strain>
    </source>
</reference>
<dbReference type="OrthoDB" id="9804829at2"/>
<dbReference type="Pfam" id="PF22564">
    <property type="entry name" value="HAAS"/>
    <property type="match status" value="1"/>
</dbReference>
<evidence type="ECO:0000313" key="2">
    <source>
        <dbReference type="EMBL" id="PZD95457.1"/>
    </source>
</evidence>
<evidence type="ECO:0008006" key="4">
    <source>
        <dbReference type="Google" id="ProtNLM"/>
    </source>
</evidence>
<dbReference type="Proteomes" id="UP000249522">
    <property type="component" value="Unassembled WGS sequence"/>
</dbReference>
<dbReference type="AlphaFoldDB" id="A0A2W1LVC7"/>
<dbReference type="EMBL" id="QKRB01000044">
    <property type="protein sequence ID" value="PZD95457.1"/>
    <property type="molecule type" value="Genomic_DNA"/>
</dbReference>
<feature type="transmembrane region" description="Helical" evidence="1">
    <location>
        <begin position="140"/>
        <end position="160"/>
    </location>
</feature>
<comment type="caution">
    <text evidence="2">The sequence shown here is derived from an EMBL/GenBank/DDBJ whole genome shotgun (WGS) entry which is preliminary data.</text>
</comment>
<feature type="transmembrane region" description="Helical" evidence="1">
    <location>
        <begin position="108"/>
        <end position="128"/>
    </location>
</feature>
<feature type="transmembrane region" description="Helical" evidence="1">
    <location>
        <begin position="81"/>
        <end position="102"/>
    </location>
</feature>
<keyword evidence="1" id="KW-0812">Transmembrane</keyword>
<organism evidence="2 3">
    <name type="scientific">Paenibacillus sambharensis</name>
    <dbReference type="NCBI Taxonomy" id="1803190"/>
    <lineage>
        <taxon>Bacteria</taxon>
        <taxon>Bacillati</taxon>
        <taxon>Bacillota</taxon>
        <taxon>Bacilli</taxon>
        <taxon>Bacillales</taxon>
        <taxon>Paenibacillaceae</taxon>
        <taxon>Paenibacillus</taxon>
    </lineage>
</organism>
<sequence length="184" mass="20194">MNRQMYMQELNRLLAVVPEPQRAEWLYDYELHFEMAAENGVAEEQAAAELGDPRLIAKELMLGYRVNQAEDKRNVVSVSRAVFASVGLGFFNLVFVLGPFIAVLGVLIALWAVSGAFLLVAVACIWEGYRGEMFSTGQGFSLAAVSCGLGLLTGTGTLALSRGFMKMTLTYLRFNTRLVRGGRA</sequence>
<name>A0A2W1LVC7_9BACL</name>